<protein>
    <submittedName>
        <fullName evidence="1">Uncharacterized protein</fullName>
    </submittedName>
</protein>
<sequence length="40" mass="4652">MHACSAVTVDYWSILKQYYLVDLAGALNSFWFLEETFCCL</sequence>
<name>A0A0E9PDE1_ANGAN</name>
<proteinExistence type="predicted"/>
<organism evidence="1">
    <name type="scientific">Anguilla anguilla</name>
    <name type="common">European freshwater eel</name>
    <name type="synonym">Muraena anguilla</name>
    <dbReference type="NCBI Taxonomy" id="7936"/>
    <lineage>
        <taxon>Eukaryota</taxon>
        <taxon>Metazoa</taxon>
        <taxon>Chordata</taxon>
        <taxon>Craniata</taxon>
        <taxon>Vertebrata</taxon>
        <taxon>Euteleostomi</taxon>
        <taxon>Actinopterygii</taxon>
        <taxon>Neopterygii</taxon>
        <taxon>Teleostei</taxon>
        <taxon>Anguilliformes</taxon>
        <taxon>Anguillidae</taxon>
        <taxon>Anguilla</taxon>
    </lineage>
</organism>
<reference evidence="1" key="1">
    <citation type="submission" date="2014-11" db="EMBL/GenBank/DDBJ databases">
        <authorList>
            <person name="Amaro Gonzalez C."/>
        </authorList>
    </citation>
    <scope>NUCLEOTIDE SEQUENCE</scope>
</reference>
<reference evidence="1" key="2">
    <citation type="journal article" date="2015" name="Fish Shellfish Immunol.">
        <title>Early steps in the European eel (Anguilla anguilla)-Vibrio vulnificus interaction in the gills: Role of the RtxA13 toxin.</title>
        <authorList>
            <person name="Callol A."/>
            <person name="Pajuelo D."/>
            <person name="Ebbesson L."/>
            <person name="Teles M."/>
            <person name="MacKenzie S."/>
            <person name="Amaro C."/>
        </authorList>
    </citation>
    <scope>NUCLEOTIDE SEQUENCE</scope>
</reference>
<accession>A0A0E9PDE1</accession>
<dbReference type="EMBL" id="GBXM01106729">
    <property type="protein sequence ID" value="JAH01848.1"/>
    <property type="molecule type" value="Transcribed_RNA"/>
</dbReference>
<dbReference type="AlphaFoldDB" id="A0A0E9PDE1"/>
<evidence type="ECO:0000313" key="1">
    <source>
        <dbReference type="EMBL" id="JAH01848.1"/>
    </source>
</evidence>